<protein>
    <submittedName>
        <fullName evidence="2">Uncharacterized protein</fullName>
    </submittedName>
</protein>
<keyword evidence="3" id="KW-1185">Reference proteome</keyword>
<gene>
    <name evidence="2" type="ORF">RAG0_01966</name>
</gene>
<feature type="region of interest" description="Disordered" evidence="1">
    <location>
        <begin position="133"/>
        <end position="165"/>
    </location>
</feature>
<dbReference type="EMBL" id="FJUX01000007">
    <property type="protein sequence ID" value="CZS91254.1"/>
    <property type="molecule type" value="Genomic_DNA"/>
</dbReference>
<evidence type="ECO:0000313" key="3">
    <source>
        <dbReference type="Proteomes" id="UP000178912"/>
    </source>
</evidence>
<reference evidence="3" key="1">
    <citation type="submission" date="2016-03" db="EMBL/GenBank/DDBJ databases">
        <authorList>
            <person name="Guldener U."/>
        </authorList>
    </citation>
    <scope>NUCLEOTIDE SEQUENCE [LARGE SCALE GENOMIC DNA]</scope>
    <source>
        <strain evidence="3">04CH-RAC-A.6.1</strain>
    </source>
</reference>
<feature type="compositionally biased region" description="Polar residues" evidence="1">
    <location>
        <begin position="138"/>
        <end position="156"/>
    </location>
</feature>
<organism evidence="2 3">
    <name type="scientific">Rhynchosporium agropyri</name>
    <dbReference type="NCBI Taxonomy" id="914238"/>
    <lineage>
        <taxon>Eukaryota</taxon>
        <taxon>Fungi</taxon>
        <taxon>Dikarya</taxon>
        <taxon>Ascomycota</taxon>
        <taxon>Pezizomycotina</taxon>
        <taxon>Leotiomycetes</taxon>
        <taxon>Helotiales</taxon>
        <taxon>Ploettnerulaceae</taxon>
        <taxon>Rhynchosporium</taxon>
    </lineage>
</organism>
<dbReference type="AlphaFoldDB" id="A0A1E1K3Z7"/>
<evidence type="ECO:0000256" key="1">
    <source>
        <dbReference type="SAM" id="MobiDB-lite"/>
    </source>
</evidence>
<name>A0A1E1K3Z7_9HELO</name>
<accession>A0A1E1K3Z7</accession>
<evidence type="ECO:0000313" key="2">
    <source>
        <dbReference type="EMBL" id="CZS91254.1"/>
    </source>
</evidence>
<dbReference type="Proteomes" id="UP000178912">
    <property type="component" value="Unassembled WGS sequence"/>
</dbReference>
<proteinExistence type="predicted"/>
<sequence>MATTNASRVSDDLLSSLRSAVYDINIQLHSSTDRSSSSSTDQALLATLAKLQDNFNSLSSLVSSIPQLQSLVAAKEQEYREIAFTSRSVAGRGRGRGKVPMLCCHYLRWVMESNLKELWLVLEGNRTCAGNGMRFADPSQSTKSYTDGLPSNSKRATITRRPSAA</sequence>